<dbReference type="Gene3D" id="3.40.50.1820">
    <property type="entry name" value="alpha/beta hydrolase"/>
    <property type="match status" value="2"/>
</dbReference>
<keyword evidence="4" id="KW-0378">Hydrolase</keyword>
<dbReference type="SUPFAM" id="SSF52540">
    <property type="entry name" value="P-loop containing nucleoside triphosphate hydrolases"/>
    <property type="match status" value="1"/>
</dbReference>
<gene>
    <name evidence="8" type="ORF">UFOPK2593_00249</name>
    <name evidence="9" type="ORF">UFOPK4234_00349</name>
</gene>
<accession>A0A6J6P4T4</accession>
<dbReference type="InterPro" id="IPR029058">
    <property type="entry name" value="AB_hydrolase_fold"/>
</dbReference>
<dbReference type="PANTHER" id="PTHR43335">
    <property type="entry name" value="ABC TRANSPORTER, ATP-BINDING PROTEIN"/>
    <property type="match status" value="1"/>
</dbReference>
<sequence>MRTRLILLTALILAVAPFGAPLALAATSTSSITVSGGPTSSSDATPIKIDGEIYLPANSPAPAVLLAHGFGGSKDSVTEEAKALQARGFVVLAWSARGFGNSTGSISMNSPDREVVDVAKLIDYLGNRKEVIQDKKNDPRVGITGRSYGGAISLLAGARDQRIDAIAADITWNNLEGALFPQSALGIAEPGPFKRVWTGTFFSIGSLGMRSATTTPTPQTLLCGRFAPEWCAAYQMSVAQNAPSPAITTLMKAVSPTTYAQDIVAPTLLMQGEADSLFPLTESTRTAKSIRDAHPATPLAMIWHSGGHDGGQDESKRLQGQVANWFDIYLAKKAHSFPTFQLTQSAAAISSQDSAPEARVQIGTSLPLATTSVALAITSKSKVLLAPAGAAPSAVSALPGFGSALSLAGGLGAFLPGQSAFFESAPLTAQLPIIGASSVKVRVASTTGDATLFFSLIVKSESGRTTQPNGLVAPVRLLGIPANGIDIDVELPAIVTNATPGDRIALAVSTTDLGYAMPQDGRVYSITPLSPLFVSTMTLKNAPSNTPLYLWPLIAVGAFGLSLLWVFIRRPRHPAMKEPQSDAPLVSVRALNKQYDDGYKAVTDLSFTVEHGQVVGLLGPNGAGKTTTLRMLMGLIFPTSGEIEISGVPVFPGSRALSGLGSFVEGPGFLPHLTGSENLDLYWRSTGRSDDPEIADALEISGLGTAVNKKVRTYSQGMRQRLAIAQAMLGKPELLVLDEPTNGLDPTQIKAMRSILKNYAESGRTVIVSSHLLSEVEQTCSHVVVMHRGLLIASGTIDEILNRNGKRAQHLEEIFMDLVGEDTEIGI</sequence>
<keyword evidence="2" id="KW-0813">Transport</keyword>
<evidence type="ECO:0000256" key="5">
    <source>
        <dbReference type="ARBA" id="ARBA00022840"/>
    </source>
</evidence>
<evidence type="ECO:0000256" key="6">
    <source>
        <dbReference type="SAM" id="Phobius"/>
    </source>
</evidence>
<dbReference type="SMART" id="SM00939">
    <property type="entry name" value="PepX_C"/>
    <property type="match status" value="1"/>
</dbReference>
<organism evidence="8">
    <name type="scientific">freshwater metagenome</name>
    <dbReference type="NCBI Taxonomy" id="449393"/>
    <lineage>
        <taxon>unclassified sequences</taxon>
        <taxon>metagenomes</taxon>
        <taxon>ecological metagenomes</taxon>
    </lineage>
</organism>
<reference evidence="8" key="1">
    <citation type="submission" date="2020-05" db="EMBL/GenBank/DDBJ databases">
        <authorList>
            <person name="Chiriac C."/>
            <person name="Salcher M."/>
            <person name="Ghai R."/>
            <person name="Kavagutti S V."/>
        </authorList>
    </citation>
    <scope>NUCLEOTIDE SEQUENCE</scope>
</reference>
<evidence type="ECO:0000256" key="2">
    <source>
        <dbReference type="ARBA" id="ARBA00022448"/>
    </source>
</evidence>
<dbReference type="Pfam" id="PF02129">
    <property type="entry name" value="Peptidase_S15"/>
    <property type="match status" value="1"/>
</dbReference>
<feature type="transmembrane region" description="Helical" evidence="6">
    <location>
        <begin position="548"/>
        <end position="568"/>
    </location>
</feature>
<comment type="similarity">
    <text evidence="1">Belongs to the ABC transporter superfamily.</text>
</comment>
<dbReference type="EMBL" id="CAFBQA010000010">
    <property type="protein sequence ID" value="CAB5035757.1"/>
    <property type="molecule type" value="Genomic_DNA"/>
</dbReference>
<dbReference type="GO" id="GO:0008239">
    <property type="term" value="F:dipeptidyl-peptidase activity"/>
    <property type="evidence" value="ECO:0007669"/>
    <property type="project" value="InterPro"/>
</dbReference>
<dbReference type="InterPro" id="IPR003439">
    <property type="entry name" value="ABC_transporter-like_ATP-bd"/>
</dbReference>
<evidence type="ECO:0000256" key="1">
    <source>
        <dbReference type="ARBA" id="ARBA00005417"/>
    </source>
</evidence>
<dbReference type="Gene3D" id="3.40.50.300">
    <property type="entry name" value="P-loop containing nucleotide triphosphate hydrolases"/>
    <property type="match status" value="1"/>
</dbReference>
<evidence type="ECO:0000313" key="8">
    <source>
        <dbReference type="EMBL" id="CAB4694440.1"/>
    </source>
</evidence>
<keyword evidence="6" id="KW-1133">Transmembrane helix</keyword>
<name>A0A6J6P4T4_9ZZZZ</name>
<dbReference type="InterPro" id="IPR017871">
    <property type="entry name" value="ABC_transporter-like_CS"/>
</dbReference>
<dbReference type="GO" id="GO:0016887">
    <property type="term" value="F:ATP hydrolysis activity"/>
    <property type="evidence" value="ECO:0007669"/>
    <property type="project" value="InterPro"/>
</dbReference>
<dbReference type="PROSITE" id="PS00211">
    <property type="entry name" value="ABC_TRANSPORTER_1"/>
    <property type="match status" value="1"/>
</dbReference>
<dbReference type="SUPFAM" id="SSF49785">
    <property type="entry name" value="Galactose-binding domain-like"/>
    <property type="match status" value="1"/>
</dbReference>
<dbReference type="InterPro" id="IPR003593">
    <property type="entry name" value="AAA+_ATPase"/>
</dbReference>
<dbReference type="SUPFAM" id="SSF53474">
    <property type="entry name" value="alpha/beta-Hydrolases"/>
    <property type="match status" value="1"/>
</dbReference>
<keyword evidence="6" id="KW-0472">Membrane</keyword>
<dbReference type="AlphaFoldDB" id="A0A6J6P4T4"/>
<evidence type="ECO:0000313" key="9">
    <source>
        <dbReference type="EMBL" id="CAB5035757.1"/>
    </source>
</evidence>
<dbReference type="GO" id="GO:0005524">
    <property type="term" value="F:ATP binding"/>
    <property type="evidence" value="ECO:0007669"/>
    <property type="project" value="UniProtKB-KW"/>
</dbReference>
<keyword evidence="5" id="KW-0067">ATP-binding</keyword>
<dbReference type="PANTHER" id="PTHR43335:SF4">
    <property type="entry name" value="ABC TRANSPORTER, ATP-BINDING PROTEIN"/>
    <property type="match status" value="1"/>
</dbReference>
<evidence type="ECO:0000256" key="3">
    <source>
        <dbReference type="ARBA" id="ARBA00022741"/>
    </source>
</evidence>
<evidence type="ECO:0000256" key="4">
    <source>
        <dbReference type="ARBA" id="ARBA00022801"/>
    </source>
</evidence>
<keyword evidence="6" id="KW-0812">Transmembrane</keyword>
<dbReference type="Pfam" id="PF00005">
    <property type="entry name" value="ABC_tran"/>
    <property type="match status" value="1"/>
</dbReference>
<dbReference type="Gene3D" id="2.60.120.260">
    <property type="entry name" value="Galactose-binding domain-like"/>
    <property type="match status" value="1"/>
</dbReference>
<dbReference type="InterPro" id="IPR008979">
    <property type="entry name" value="Galactose-bd-like_sf"/>
</dbReference>
<evidence type="ECO:0000259" key="7">
    <source>
        <dbReference type="PROSITE" id="PS50893"/>
    </source>
</evidence>
<dbReference type="SMART" id="SM00382">
    <property type="entry name" value="AAA"/>
    <property type="match status" value="1"/>
</dbReference>
<dbReference type="PROSITE" id="PS50893">
    <property type="entry name" value="ABC_TRANSPORTER_2"/>
    <property type="match status" value="1"/>
</dbReference>
<dbReference type="EMBL" id="CAEZXW010000008">
    <property type="protein sequence ID" value="CAB4694440.1"/>
    <property type="molecule type" value="Genomic_DNA"/>
</dbReference>
<keyword evidence="3" id="KW-0547">Nucleotide-binding</keyword>
<dbReference type="InterPro" id="IPR013736">
    <property type="entry name" value="Xaa-Pro_dipept_C"/>
</dbReference>
<dbReference type="InterPro" id="IPR000383">
    <property type="entry name" value="Xaa-Pro-like_dom"/>
</dbReference>
<feature type="domain" description="ABC transporter" evidence="7">
    <location>
        <begin position="586"/>
        <end position="813"/>
    </location>
</feature>
<protein>
    <submittedName>
        <fullName evidence="8">Unannotated protein</fullName>
    </submittedName>
</protein>
<proteinExistence type="inferred from homology"/>
<dbReference type="InterPro" id="IPR027417">
    <property type="entry name" value="P-loop_NTPase"/>
</dbReference>
<dbReference type="Pfam" id="PF08530">
    <property type="entry name" value="PepX_C"/>
    <property type="match status" value="1"/>
</dbReference>